<dbReference type="InterPro" id="IPR003097">
    <property type="entry name" value="CysJ-like_FAD-binding"/>
</dbReference>
<feature type="domain" description="FAD-binding FR-type" evidence="15">
    <location>
        <begin position="321"/>
        <end position="569"/>
    </location>
</feature>
<keyword evidence="7" id="KW-0274">FAD</keyword>
<evidence type="ECO:0000256" key="3">
    <source>
        <dbReference type="ARBA" id="ARBA00022605"/>
    </source>
</evidence>
<keyword evidence="6" id="KW-0949">S-adenosyl-L-methionine</keyword>
<dbReference type="PRINTS" id="PR00369">
    <property type="entry name" value="FLAVODOXIN"/>
</dbReference>
<comment type="cofactor">
    <cofactor evidence="1">
        <name>FMN</name>
        <dbReference type="ChEBI" id="CHEBI:58210"/>
    </cofactor>
</comment>
<comment type="caution">
    <text evidence="16">The sequence shown here is derived from an EMBL/GenBank/DDBJ whole genome shotgun (WGS) entry which is preliminary data.</text>
</comment>
<name>A0A9W7EY67_9STRA</name>
<evidence type="ECO:0000256" key="13">
    <source>
        <dbReference type="SAM" id="MobiDB-lite"/>
    </source>
</evidence>
<evidence type="ECO:0000259" key="14">
    <source>
        <dbReference type="PROSITE" id="PS50902"/>
    </source>
</evidence>
<reference evidence="17" key="1">
    <citation type="journal article" date="2023" name="Commun. Biol.">
        <title>Genome analysis of Parmales, the sister group of diatoms, reveals the evolutionary specialization of diatoms from phago-mixotrophs to photoautotrophs.</title>
        <authorList>
            <person name="Ban H."/>
            <person name="Sato S."/>
            <person name="Yoshikawa S."/>
            <person name="Yamada K."/>
            <person name="Nakamura Y."/>
            <person name="Ichinomiya M."/>
            <person name="Sato N."/>
            <person name="Blanc-Mathieu R."/>
            <person name="Endo H."/>
            <person name="Kuwata A."/>
            <person name="Ogata H."/>
        </authorList>
    </citation>
    <scope>NUCLEOTIDE SEQUENCE [LARGE SCALE GENOMIC DNA]</scope>
</reference>
<dbReference type="GO" id="GO:0050667">
    <property type="term" value="P:homocysteine metabolic process"/>
    <property type="evidence" value="ECO:0007669"/>
    <property type="project" value="TreeGrafter"/>
</dbReference>
<keyword evidence="10" id="KW-0486">Methionine biosynthesis</keyword>
<keyword evidence="8" id="KW-0521">NADP</keyword>
<evidence type="ECO:0000313" key="16">
    <source>
        <dbReference type="EMBL" id="GMH94153.1"/>
    </source>
</evidence>
<dbReference type="InterPro" id="IPR001094">
    <property type="entry name" value="Flavdoxin-like"/>
</dbReference>
<evidence type="ECO:0000256" key="6">
    <source>
        <dbReference type="ARBA" id="ARBA00022691"/>
    </source>
</evidence>
<organism evidence="16 17">
    <name type="scientific">Triparma laevis f. inornata</name>
    <dbReference type="NCBI Taxonomy" id="1714386"/>
    <lineage>
        <taxon>Eukaryota</taxon>
        <taxon>Sar</taxon>
        <taxon>Stramenopiles</taxon>
        <taxon>Ochrophyta</taxon>
        <taxon>Bolidophyceae</taxon>
        <taxon>Parmales</taxon>
        <taxon>Triparmaceae</taxon>
        <taxon>Triparma</taxon>
    </lineage>
</organism>
<evidence type="ECO:0000259" key="15">
    <source>
        <dbReference type="PROSITE" id="PS51384"/>
    </source>
</evidence>
<evidence type="ECO:0000256" key="11">
    <source>
        <dbReference type="ARBA" id="ARBA00039088"/>
    </source>
</evidence>
<dbReference type="GO" id="GO:0005829">
    <property type="term" value="C:cytosol"/>
    <property type="evidence" value="ECO:0007669"/>
    <property type="project" value="TreeGrafter"/>
</dbReference>
<evidence type="ECO:0000256" key="5">
    <source>
        <dbReference type="ARBA" id="ARBA00022643"/>
    </source>
</evidence>
<dbReference type="InterPro" id="IPR001433">
    <property type="entry name" value="OxRdtase_FAD/NAD-bd"/>
</dbReference>
<evidence type="ECO:0000256" key="12">
    <source>
        <dbReference type="ARBA" id="ARBA00040659"/>
    </source>
</evidence>
<dbReference type="PROSITE" id="PS51384">
    <property type="entry name" value="FAD_FR"/>
    <property type="match status" value="1"/>
</dbReference>
<dbReference type="InterPro" id="IPR001709">
    <property type="entry name" value="Flavoprot_Pyr_Nucl_cyt_Rdtase"/>
</dbReference>
<proteinExistence type="predicted"/>
<keyword evidence="4" id="KW-0285">Flavoprotein</keyword>
<keyword evidence="3" id="KW-0028">Amino-acid biosynthesis</keyword>
<dbReference type="InterPro" id="IPR029039">
    <property type="entry name" value="Flavoprotein-like_sf"/>
</dbReference>
<dbReference type="Proteomes" id="UP001162640">
    <property type="component" value="Unassembled WGS sequence"/>
</dbReference>
<dbReference type="SUPFAM" id="SSF63380">
    <property type="entry name" value="Riboflavin synthase domain-like"/>
    <property type="match status" value="1"/>
</dbReference>
<dbReference type="EMBL" id="BLQM01000547">
    <property type="protein sequence ID" value="GMH94153.1"/>
    <property type="molecule type" value="Genomic_DNA"/>
</dbReference>
<dbReference type="Gene3D" id="3.40.50.80">
    <property type="entry name" value="Nucleotide-binding domain of ferredoxin-NADP reductase (FNR) module"/>
    <property type="match status" value="1"/>
</dbReference>
<dbReference type="GO" id="GO:0050660">
    <property type="term" value="F:flavin adenine dinucleotide binding"/>
    <property type="evidence" value="ECO:0007669"/>
    <property type="project" value="TreeGrafter"/>
</dbReference>
<dbReference type="GO" id="GO:0030586">
    <property type="term" value="F:[methionine synthase] reductase (NADPH) activity"/>
    <property type="evidence" value="ECO:0007669"/>
    <property type="project" value="UniProtKB-EC"/>
</dbReference>
<dbReference type="InterPro" id="IPR017938">
    <property type="entry name" value="Riboflavin_synthase-like_b-brl"/>
</dbReference>
<evidence type="ECO:0000256" key="7">
    <source>
        <dbReference type="ARBA" id="ARBA00022827"/>
    </source>
</evidence>
<feature type="region of interest" description="Disordered" evidence="13">
    <location>
        <begin position="208"/>
        <end position="228"/>
    </location>
</feature>
<evidence type="ECO:0000256" key="4">
    <source>
        <dbReference type="ARBA" id="ARBA00022630"/>
    </source>
</evidence>
<comment type="cofactor">
    <cofactor evidence="2">
        <name>FAD</name>
        <dbReference type="ChEBI" id="CHEBI:57692"/>
    </cofactor>
</comment>
<dbReference type="Pfam" id="PF00258">
    <property type="entry name" value="Flavodoxin_1"/>
    <property type="match status" value="1"/>
</dbReference>
<dbReference type="Pfam" id="PF00175">
    <property type="entry name" value="NAD_binding_1"/>
    <property type="match status" value="1"/>
</dbReference>
<dbReference type="Gene3D" id="1.20.990.10">
    <property type="entry name" value="NADPH-cytochrome p450 Reductase, Chain A, domain 3"/>
    <property type="match status" value="1"/>
</dbReference>
<keyword evidence="9" id="KW-0560">Oxidoreductase</keyword>
<dbReference type="GO" id="GO:0010181">
    <property type="term" value="F:FMN binding"/>
    <property type="evidence" value="ECO:0007669"/>
    <property type="project" value="InterPro"/>
</dbReference>
<keyword evidence="5" id="KW-0288">FMN</keyword>
<dbReference type="Gene3D" id="2.40.30.10">
    <property type="entry name" value="Translation factors"/>
    <property type="match status" value="1"/>
</dbReference>
<dbReference type="InterPro" id="IPR039261">
    <property type="entry name" value="FNR_nucleotide-bd"/>
</dbReference>
<dbReference type="Gene3D" id="3.40.50.360">
    <property type="match status" value="1"/>
</dbReference>
<dbReference type="GO" id="GO:0009086">
    <property type="term" value="P:methionine biosynthetic process"/>
    <property type="evidence" value="ECO:0007669"/>
    <property type="project" value="UniProtKB-KW"/>
</dbReference>
<evidence type="ECO:0000256" key="10">
    <source>
        <dbReference type="ARBA" id="ARBA00023167"/>
    </source>
</evidence>
<evidence type="ECO:0000256" key="1">
    <source>
        <dbReference type="ARBA" id="ARBA00001917"/>
    </source>
</evidence>
<sequence>MSCTSSPRLSSISEFEARALLIIYGSATGNSEHIATQLHKKIQALQPTDSTFTPAILLDGNSCVKTNLPNWSKSPTSIILITSTTGDGDSPENISRLFRTLKRKSSAVDKICGCVNFCVLALGDTNYSKFCYTGEVLDKKFKEVREYSYAVRFTLFLHTNSIPQCGGTRVMPLTKADEATGLEEQVSSFEDRAYACIKAAALGQDLSDVDVPPPAPNGDTPKITNVTAPTPLPTSTSPGVILLQKLCTASSLPDPLTFDISGEEVLGGLQSSQASSVALDIQGKGEEGGSSLNGYPLSLNDSVAESGTITSTSSHTHYTRQQPYSSPITSARYLAGKENYGKGERRVIEICMELPDDFGYEYTPGDSVGILIPNSPESVNSIESRIKGESVMIEGEEFGKDGVLRERVNFNGVLRRRELIGLSEACTDPSESTCLKYLGSKSGSAIYTKFITANSLSLVHLMEFFPSLSPGLEEVLNLFTCIPPRYYSVTTSPLQNVKGVGVAFSVVDYKMEVNGDRRLGHVTGHFEEICGMYLRPDPRFARLPIALRPKLPCPSVKIFPFPSKHFKLPADPSYPIVMVGPGTGVAPFMSFINHRKFGRKVAKHETEETCEGEWRGGFELEGEELAVGTEDAQGYRSSKEIGESHLFFGCRTRKDWIFEEEIKAFEKGGELTKAHVCFSREEGEGKYVQDLMKKEENAEKIRDLIAKKNGYLYICGDAANMARDVLLCLEEIFDGCEGGGGGKKMVEKLKFPLILLCYQLVPDN</sequence>
<feature type="domain" description="Flavodoxin-like" evidence="14">
    <location>
        <begin position="20"/>
        <end position="194"/>
    </location>
</feature>
<evidence type="ECO:0000256" key="2">
    <source>
        <dbReference type="ARBA" id="ARBA00001974"/>
    </source>
</evidence>
<protein>
    <recommendedName>
        <fullName evidence="12">Methionine synthase reductase</fullName>
        <ecNumber evidence="11">1.16.1.8</ecNumber>
    </recommendedName>
</protein>
<evidence type="ECO:0000256" key="9">
    <source>
        <dbReference type="ARBA" id="ARBA00023002"/>
    </source>
</evidence>
<dbReference type="PANTHER" id="PTHR19384:SF84">
    <property type="entry name" value="METHIONINE SYNTHASE REDUCTASE"/>
    <property type="match status" value="1"/>
</dbReference>
<dbReference type="InterPro" id="IPR017927">
    <property type="entry name" value="FAD-bd_FR_type"/>
</dbReference>
<dbReference type="SUPFAM" id="SSF52343">
    <property type="entry name" value="Ferredoxin reductase-like, C-terminal NADP-linked domain"/>
    <property type="match status" value="1"/>
</dbReference>
<evidence type="ECO:0000256" key="8">
    <source>
        <dbReference type="ARBA" id="ARBA00022857"/>
    </source>
</evidence>
<accession>A0A9W7EY67</accession>
<dbReference type="SUPFAM" id="SSF52218">
    <property type="entry name" value="Flavoproteins"/>
    <property type="match status" value="1"/>
</dbReference>
<dbReference type="InterPro" id="IPR023173">
    <property type="entry name" value="NADPH_Cyt_P450_Rdtase_alpha"/>
</dbReference>
<dbReference type="AlphaFoldDB" id="A0A9W7EY67"/>
<dbReference type="Pfam" id="PF00667">
    <property type="entry name" value="FAD_binding_1"/>
    <property type="match status" value="1"/>
</dbReference>
<dbReference type="EC" id="1.16.1.8" evidence="11"/>
<dbReference type="PROSITE" id="PS50902">
    <property type="entry name" value="FLAVODOXIN_LIKE"/>
    <property type="match status" value="1"/>
</dbReference>
<dbReference type="PRINTS" id="PR00371">
    <property type="entry name" value="FPNCR"/>
</dbReference>
<gene>
    <name evidence="16" type="ORF">TL16_g12823</name>
</gene>
<dbReference type="InterPro" id="IPR008254">
    <property type="entry name" value="Flavodoxin/NO_synth"/>
</dbReference>
<evidence type="ECO:0000313" key="17">
    <source>
        <dbReference type="Proteomes" id="UP001162640"/>
    </source>
</evidence>
<dbReference type="PANTHER" id="PTHR19384">
    <property type="entry name" value="NITRIC OXIDE SYNTHASE-RELATED"/>
    <property type="match status" value="1"/>
</dbReference>